<dbReference type="AlphaFoldDB" id="A0A2T2YEE0"/>
<comment type="caution">
    <text evidence="1">The sequence shown here is derived from an EMBL/GenBank/DDBJ whole genome shotgun (WGS) entry which is preliminary data.</text>
</comment>
<proteinExistence type="predicted"/>
<reference evidence="1 2" key="1">
    <citation type="submission" date="2018-03" db="EMBL/GenBank/DDBJ databases">
        <title>Adhaeribacter sp. HMF7605 Genome sequencing and assembly.</title>
        <authorList>
            <person name="Kang H."/>
            <person name="Kang J."/>
            <person name="Cha I."/>
            <person name="Kim H."/>
            <person name="Joh K."/>
        </authorList>
    </citation>
    <scope>NUCLEOTIDE SEQUENCE [LARGE SCALE GENOMIC DNA]</scope>
    <source>
        <strain evidence="1 2">HMF7605</strain>
    </source>
</reference>
<dbReference type="EMBL" id="PYFT01000001">
    <property type="protein sequence ID" value="PSR53881.1"/>
    <property type="molecule type" value="Genomic_DNA"/>
</dbReference>
<evidence type="ECO:0000313" key="1">
    <source>
        <dbReference type="EMBL" id="PSR53881.1"/>
    </source>
</evidence>
<dbReference type="Proteomes" id="UP000240357">
    <property type="component" value="Unassembled WGS sequence"/>
</dbReference>
<protein>
    <submittedName>
        <fullName evidence="1">Uncharacterized protein</fullName>
    </submittedName>
</protein>
<name>A0A2T2YEE0_9BACT</name>
<dbReference type="RefSeq" id="WP_106928964.1">
    <property type="nucleotide sequence ID" value="NZ_PYFT01000001.1"/>
</dbReference>
<evidence type="ECO:0000313" key="2">
    <source>
        <dbReference type="Proteomes" id="UP000240357"/>
    </source>
</evidence>
<keyword evidence="2" id="KW-1185">Reference proteome</keyword>
<gene>
    <name evidence="1" type="ORF">AHMF7605_10310</name>
</gene>
<sequence>MLNQKQKKSGRKAFAITENRKKQASNLALNQRDRFDKCNLDQQRIIRTQFSNQLGGNKSSFYNALNRVNPPVSEVVFWCQIFDCRLQDLLKEPINKIPSVKELERKVDNPSFKQGQLDI</sequence>
<accession>A0A2T2YEE0</accession>
<organism evidence="1 2">
    <name type="scientific">Adhaeribacter arboris</name>
    <dbReference type="NCBI Taxonomy" id="2072846"/>
    <lineage>
        <taxon>Bacteria</taxon>
        <taxon>Pseudomonadati</taxon>
        <taxon>Bacteroidota</taxon>
        <taxon>Cytophagia</taxon>
        <taxon>Cytophagales</taxon>
        <taxon>Hymenobacteraceae</taxon>
        <taxon>Adhaeribacter</taxon>
    </lineage>
</organism>